<evidence type="ECO:0000313" key="1">
    <source>
        <dbReference type="EMBL" id="TQI84804.1"/>
    </source>
</evidence>
<reference evidence="1 2" key="1">
    <citation type="submission" date="2019-06" db="EMBL/GenBank/DDBJ databases">
        <authorList>
            <person name="Deangelis K."/>
            <person name="Huntemann M."/>
            <person name="Clum A."/>
            <person name="Pillay M."/>
            <person name="Palaniappan K."/>
            <person name="Varghese N."/>
            <person name="Mikhailova N."/>
            <person name="Stamatis D."/>
            <person name="Reddy T."/>
            <person name="Daum C."/>
            <person name="Shapiro N."/>
            <person name="Ivanova N."/>
            <person name="Kyrpides N."/>
            <person name="Woyke T."/>
        </authorList>
    </citation>
    <scope>NUCLEOTIDE SEQUENCE [LARGE SCALE GENOMIC DNA]</scope>
    <source>
        <strain evidence="1 2">106R</strain>
    </source>
</reference>
<organism evidence="1 2">
    <name type="scientific">Serratia marcescens</name>
    <dbReference type="NCBI Taxonomy" id="615"/>
    <lineage>
        <taxon>Bacteria</taxon>
        <taxon>Pseudomonadati</taxon>
        <taxon>Pseudomonadota</taxon>
        <taxon>Gammaproteobacteria</taxon>
        <taxon>Enterobacterales</taxon>
        <taxon>Yersiniaceae</taxon>
        <taxon>Serratia</taxon>
    </lineage>
</organism>
<evidence type="ECO:0000313" key="2">
    <source>
        <dbReference type="Proteomes" id="UP000320710"/>
    </source>
</evidence>
<protein>
    <submittedName>
        <fullName evidence="1">Uncharacterized protein</fullName>
    </submittedName>
</protein>
<sequence length="50" mass="5870">MVFNSNGANDFKILIHYQNKSGFTQLIRPIPPENTGRTIITWQILHIRKF</sequence>
<proteinExistence type="predicted"/>
<accession>A0AA46K531</accession>
<gene>
    <name evidence="1" type="ORF">FHU12_2325</name>
</gene>
<name>A0AA46K531_SERMA</name>
<dbReference type="Proteomes" id="UP000320710">
    <property type="component" value="Unassembled WGS sequence"/>
</dbReference>
<comment type="caution">
    <text evidence="1">The sequence shown here is derived from an EMBL/GenBank/DDBJ whole genome shotgun (WGS) entry which is preliminary data.</text>
</comment>
<reference evidence="1 2" key="2">
    <citation type="submission" date="2019-07" db="EMBL/GenBank/DDBJ databases">
        <title>Investigation of anaerobic lignin degradation for improved lignocellulosic biofuels.</title>
        <authorList>
            <person name="Deangelis K.PhD."/>
        </authorList>
    </citation>
    <scope>NUCLEOTIDE SEQUENCE [LARGE SCALE GENOMIC DNA]</scope>
    <source>
        <strain evidence="1 2">106R</strain>
    </source>
</reference>
<dbReference type="AlphaFoldDB" id="A0AA46K531"/>
<dbReference type="EMBL" id="VFMJ01000001">
    <property type="protein sequence ID" value="TQI84804.1"/>
    <property type="molecule type" value="Genomic_DNA"/>
</dbReference>